<dbReference type="GO" id="GO:0004316">
    <property type="term" value="F:3-oxoacyl-[acyl-carrier-protein] reductase (NADPH) activity"/>
    <property type="evidence" value="ECO:0007669"/>
    <property type="project" value="UniProtKB-UniRule"/>
</dbReference>
<evidence type="ECO:0000256" key="11">
    <source>
        <dbReference type="RuleBase" id="RU366074"/>
    </source>
</evidence>
<dbReference type="InterPro" id="IPR002347">
    <property type="entry name" value="SDR_fam"/>
</dbReference>
<dbReference type="NCBIfam" id="TIGR01829">
    <property type="entry name" value="AcAcCoA_reduct"/>
    <property type="match status" value="1"/>
</dbReference>
<dbReference type="EMBL" id="JPVN01000005">
    <property type="protein sequence ID" value="KGR79625.1"/>
    <property type="molecule type" value="Genomic_DNA"/>
</dbReference>
<dbReference type="InterPro" id="IPR036291">
    <property type="entry name" value="NAD(P)-bd_dom_sf"/>
</dbReference>
<keyword evidence="11" id="KW-0444">Lipid biosynthesis</keyword>
<dbReference type="PRINTS" id="PR00080">
    <property type="entry name" value="SDRFAMILY"/>
</dbReference>
<dbReference type="PROSITE" id="PS00061">
    <property type="entry name" value="ADH_SHORT"/>
    <property type="match status" value="1"/>
</dbReference>
<evidence type="ECO:0000256" key="7">
    <source>
        <dbReference type="ARBA" id="ARBA00048508"/>
    </source>
</evidence>
<dbReference type="GO" id="GO:0006633">
    <property type="term" value="P:fatty acid biosynthetic process"/>
    <property type="evidence" value="ECO:0007669"/>
    <property type="project" value="UniProtKB-UniPathway"/>
</dbReference>
<dbReference type="GO" id="GO:0018454">
    <property type="term" value="F:acetoacetyl-CoA reductase activity"/>
    <property type="evidence" value="ECO:0007669"/>
    <property type="project" value="InterPro"/>
</dbReference>
<evidence type="ECO:0000313" key="13">
    <source>
        <dbReference type="EMBL" id="KGR79625.1"/>
    </source>
</evidence>
<dbReference type="Proteomes" id="UP000030416">
    <property type="component" value="Unassembled WGS sequence"/>
</dbReference>
<dbReference type="NCBIfam" id="TIGR01830">
    <property type="entry name" value="3oxo_ACP_reduc"/>
    <property type="match status" value="1"/>
</dbReference>
<comment type="similarity">
    <text evidence="2 10">Belongs to the short-chain dehydrogenases/reductases (SDR) family.</text>
</comment>
<dbReference type="InterPro" id="IPR050259">
    <property type="entry name" value="SDR"/>
</dbReference>
<dbReference type="NCBIfam" id="NF005559">
    <property type="entry name" value="PRK07231.1"/>
    <property type="match status" value="1"/>
</dbReference>
<evidence type="ECO:0000256" key="2">
    <source>
        <dbReference type="ARBA" id="ARBA00006484"/>
    </source>
</evidence>
<feature type="binding site" evidence="9">
    <location>
        <position position="195"/>
    </location>
    <ligand>
        <name>NADP(+)</name>
        <dbReference type="ChEBI" id="CHEBI:58349"/>
    </ligand>
</feature>
<dbReference type="PANTHER" id="PTHR42879:SF2">
    <property type="entry name" value="3-OXOACYL-[ACYL-CARRIER-PROTEIN] REDUCTASE FABG"/>
    <property type="match status" value="1"/>
</dbReference>
<dbReference type="GO" id="GO:0042619">
    <property type="term" value="P:poly-hydroxybutyrate biosynthetic process"/>
    <property type="evidence" value="ECO:0007669"/>
    <property type="project" value="InterPro"/>
</dbReference>
<evidence type="ECO:0000256" key="10">
    <source>
        <dbReference type="RuleBase" id="RU000363"/>
    </source>
</evidence>
<dbReference type="InterPro" id="IPR011283">
    <property type="entry name" value="Acetoacetyl-CoA_reductase"/>
</dbReference>
<dbReference type="AlphaFoldDB" id="A0A0A3I7X6"/>
<feature type="binding site" evidence="9">
    <location>
        <begin position="19"/>
        <end position="22"/>
    </location>
    <ligand>
        <name>NADP(+)</name>
        <dbReference type="ChEBI" id="CHEBI:58349"/>
    </ligand>
</feature>
<organism evidence="13 14">
    <name type="scientific">Ureibacillus manganicus DSM 26584</name>
    <dbReference type="NCBI Taxonomy" id="1384049"/>
    <lineage>
        <taxon>Bacteria</taxon>
        <taxon>Bacillati</taxon>
        <taxon>Bacillota</taxon>
        <taxon>Bacilli</taxon>
        <taxon>Bacillales</taxon>
        <taxon>Caryophanaceae</taxon>
        <taxon>Ureibacillus</taxon>
    </lineage>
</organism>
<dbReference type="STRING" id="1384049.CD29_05865"/>
<dbReference type="CDD" id="cd05333">
    <property type="entry name" value="BKR_SDR_c"/>
    <property type="match status" value="1"/>
</dbReference>
<protein>
    <recommendedName>
        <fullName evidence="3 11">3-oxoacyl-[acyl-carrier-protein] reductase</fullName>
        <ecNumber evidence="3 11">1.1.1.100</ecNumber>
    </recommendedName>
</protein>
<dbReference type="FunFam" id="3.40.50.720:FF:000173">
    <property type="entry name" value="3-oxoacyl-[acyl-carrier protein] reductase"/>
    <property type="match status" value="1"/>
</dbReference>
<name>A0A0A3I7X6_9BACL</name>
<dbReference type="GO" id="GO:0005737">
    <property type="term" value="C:cytoplasm"/>
    <property type="evidence" value="ECO:0007669"/>
    <property type="project" value="InterPro"/>
</dbReference>
<dbReference type="SUPFAM" id="SSF51735">
    <property type="entry name" value="NAD(P)-binding Rossmann-fold domains"/>
    <property type="match status" value="1"/>
</dbReference>
<dbReference type="Gene3D" id="3.40.50.720">
    <property type="entry name" value="NAD(P)-binding Rossmann-like Domain"/>
    <property type="match status" value="1"/>
</dbReference>
<feature type="binding site" evidence="9">
    <location>
        <position position="97"/>
    </location>
    <ligand>
        <name>NADP(+)</name>
        <dbReference type="ChEBI" id="CHEBI:58349"/>
    </ligand>
</feature>
<feature type="binding site" evidence="9">
    <location>
        <begin position="70"/>
        <end position="71"/>
    </location>
    <ligand>
        <name>NADP(+)</name>
        <dbReference type="ChEBI" id="CHEBI:58349"/>
    </ligand>
</feature>
<keyword evidence="9 11" id="KW-0521">NADP</keyword>
<proteinExistence type="inferred from homology"/>
<dbReference type="Pfam" id="PF00106">
    <property type="entry name" value="adh_short"/>
    <property type="match status" value="1"/>
</dbReference>
<reference evidence="13 14" key="1">
    <citation type="submission" date="2014-02" db="EMBL/GenBank/DDBJ databases">
        <title>Draft genome sequence of Lysinibacillus manganicus DSM 26584T.</title>
        <authorList>
            <person name="Zhang F."/>
            <person name="Wang G."/>
            <person name="Zhang L."/>
        </authorList>
    </citation>
    <scope>NUCLEOTIDE SEQUENCE [LARGE SCALE GENOMIC DNA]</scope>
    <source>
        <strain evidence="13 14">DSM 26584</strain>
    </source>
</reference>
<dbReference type="PANTHER" id="PTHR42879">
    <property type="entry name" value="3-OXOACYL-(ACYL-CARRIER-PROTEIN) REDUCTASE"/>
    <property type="match status" value="1"/>
</dbReference>
<dbReference type="GO" id="GO:0051287">
    <property type="term" value="F:NAD binding"/>
    <property type="evidence" value="ECO:0007669"/>
    <property type="project" value="UniProtKB-UniRule"/>
</dbReference>
<evidence type="ECO:0000256" key="6">
    <source>
        <dbReference type="ARBA" id="ARBA00023160"/>
    </source>
</evidence>
<comment type="subunit">
    <text evidence="11">Homotetramer.</text>
</comment>
<dbReference type="SMART" id="SM00822">
    <property type="entry name" value="PKS_KR"/>
    <property type="match status" value="1"/>
</dbReference>
<sequence>MQQANPLKPLLGKVAIVTGASRGIGAEIARVLADAGASVVATHQHGSKTINEVVQQIEEKGGIVHAMSSNVVNEEDCENLVNETIEKFGKIDILVNNAGITKDRSFRKMTKEDWDAVIDVNLNGIFNTTKAVYDHMLGQKFGRIINISSVVGLAGNFGQANYAATKAGILGFTKTLAIESASKGITVNAVCPGFIGTEMVAAMPEDVLAGVVARVPVGRLGEPREVAETVLFLLQQSYITGQAISVNGGLYM</sequence>
<evidence type="ECO:0000256" key="1">
    <source>
        <dbReference type="ARBA" id="ARBA00005194"/>
    </source>
</evidence>
<dbReference type="InterPro" id="IPR057326">
    <property type="entry name" value="KR_dom"/>
</dbReference>
<comment type="pathway">
    <text evidence="1 11">Lipid metabolism; fatty acid biosynthesis.</text>
</comment>
<feature type="binding site" evidence="9">
    <location>
        <begin position="162"/>
        <end position="166"/>
    </location>
    <ligand>
        <name>NADP(+)</name>
        <dbReference type="ChEBI" id="CHEBI:58349"/>
    </ligand>
</feature>
<keyword evidence="5 11" id="KW-0560">Oxidoreductase</keyword>
<feature type="active site" description="Proton acceptor" evidence="8">
    <location>
        <position position="162"/>
    </location>
</feature>
<keyword evidence="11" id="KW-0443">Lipid metabolism</keyword>
<gene>
    <name evidence="13" type="ORF">CD29_05865</name>
</gene>
<evidence type="ECO:0000313" key="14">
    <source>
        <dbReference type="Proteomes" id="UP000030416"/>
    </source>
</evidence>
<dbReference type="InterPro" id="IPR020904">
    <property type="entry name" value="Sc_DH/Rdtase_CS"/>
</dbReference>
<evidence type="ECO:0000256" key="3">
    <source>
        <dbReference type="ARBA" id="ARBA00012948"/>
    </source>
</evidence>
<comment type="catalytic activity">
    <reaction evidence="7 11">
        <text>a (3R)-hydroxyacyl-[ACP] + NADP(+) = a 3-oxoacyl-[ACP] + NADPH + H(+)</text>
        <dbReference type="Rhea" id="RHEA:17397"/>
        <dbReference type="Rhea" id="RHEA-COMP:9916"/>
        <dbReference type="Rhea" id="RHEA-COMP:9945"/>
        <dbReference type="ChEBI" id="CHEBI:15378"/>
        <dbReference type="ChEBI" id="CHEBI:57783"/>
        <dbReference type="ChEBI" id="CHEBI:58349"/>
        <dbReference type="ChEBI" id="CHEBI:78776"/>
        <dbReference type="ChEBI" id="CHEBI:78827"/>
        <dbReference type="EC" id="1.1.1.100"/>
    </reaction>
</comment>
<dbReference type="eggNOG" id="COG1028">
    <property type="taxonomic scope" value="Bacteria"/>
</dbReference>
<comment type="function">
    <text evidence="11">Catalyzes the NADPH-dependent reduction of beta-ketoacyl-ACP substrates to beta-hydroxyacyl-ACP products, the first reductive step in the elongation cycle of fatty acid biosynthesis.</text>
</comment>
<dbReference type="InterPro" id="IPR011284">
    <property type="entry name" value="3oxo_ACP_reduc"/>
</dbReference>
<comment type="caution">
    <text evidence="13">The sequence shown here is derived from an EMBL/GenBank/DDBJ whole genome shotgun (WGS) entry which is preliminary data.</text>
</comment>
<evidence type="ECO:0000259" key="12">
    <source>
        <dbReference type="SMART" id="SM00822"/>
    </source>
</evidence>
<keyword evidence="6 11" id="KW-0275">Fatty acid biosynthesis</keyword>
<evidence type="ECO:0000256" key="5">
    <source>
        <dbReference type="ARBA" id="ARBA00023002"/>
    </source>
</evidence>
<accession>A0A0A3I7X6</accession>
<evidence type="ECO:0000256" key="8">
    <source>
        <dbReference type="PIRSR" id="PIRSR611284-1"/>
    </source>
</evidence>
<dbReference type="UniPathway" id="UPA00094"/>
<keyword evidence="4 11" id="KW-0276">Fatty acid metabolism</keyword>
<dbReference type="EC" id="1.1.1.100" evidence="3 11"/>
<feature type="domain" description="Ketoreductase" evidence="12">
    <location>
        <begin position="13"/>
        <end position="198"/>
    </location>
</feature>
<dbReference type="PRINTS" id="PR00081">
    <property type="entry name" value="GDHRDH"/>
</dbReference>
<evidence type="ECO:0000256" key="4">
    <source>
        <dbReference type="ARBA" id="ARBA00022832"/>
    </source>
</evidence>
<keyword evidence="14" id="KW-1185">Reference proteome</keyword>
<dbReference type="NCBIfam" id="NF009464">
    <property type="entry name" value="PRK12824.1"/>
    <property type="match status" value="1"/>
</dbReference>
<evidence type="ECO:0000256" key="9">
    <source>
        <dbReference type="PIRSR" id="PIRSR611284-2"/>
    </source>
</evidence>
<dbReference type="NCBIfam" id="NF009466">
    <property type="entry name" value="PRK12826.1-2"/>
    <property type="match status" value="1"/>
</dbReference>